<gene>
    <name evidence="2" type="ORF">IPOD504_LOCUS1962</name>
</gene>
<feature type="region of interest" description="Disordered" evidence="1">
    <location>
        <begin position="1"/>
        <end position="37"/>
    </location>
</feature>
<feature type="non-terminal residue" evidence="2">
    <location>
        <position position="1"/>
    </location>
</feature>
<dbReference type="EMBL" id="OW152823">
    <property type="protein sequence ID" value="CAH2039764.1"/>
    <property type="molecule type" value="Genomic_DNA"/>
</dbReference>
<accession>A0ABN8HU16</accession>
<protein>
    <submittedName>
        <fullName evidence="2">Uncharacterized protein</fullName>
    </submittedName>
</protein>
<organism evidence="2 3">
    <name type="scientific">Iphiclides podalirius</name>
    <name type="common">scarce swallowtail</name>
    <dbReference type="NCBI Taxonomy" id="110791"/>
    <lineage>
        <taxon>Eukaryota</taxon>
        <taxon>Metazoa</taxon>
        <taxon>Ecdysozoa</taxon>
        <taxon>Arthropoda</taxon>
        <taxon>Hexapoda</taxon>
        <taxon>Insecta</taxon>
        <taxon>Pterygota</taxon>
        <taxon>Neoptera</taxon>
        <taxon>Endopterygota</taxon>
        <taxon>Lepidoptera</taxon>
        <taxon>Glossata</taxon>
        <taxon>Ditrysia</taxon>
        <taxon>Papilionoidea</taxon>
        <taxon>Papilionidae</taxon>
        <taxon>Papilioninae</taxon>
        <taxon>Iphiclides</taxon>
    </lineage>
</organism>
<evidence type="ECO:0000313" key="2">
    <source>
        <dbReference type="EMBL" id="CAH2039764.1"/>
    </source>
</evidence>
<sequence>MGSRLVQRGGWGDSDAASVPFERSGNREADRAVGGEAGAMYPFELHRRGSRCGYRGRSVAPHTSFVRALPGRRRGPCMILARAHLRPFKLNAPSQPPGAGN</sequence>
<feature type="compositionally biased region" description="Basic and acidic residues" evidence="1">
    <location>
        <begin position="24"/>
        <end position="33"/>
    </location>
</feature>
<name>A0ABN8HU16_9NEOP</name>
<reference evidence="2" key="1">
    <citation type="submission" date="2022-03" db="EMBL/GenBank/DDBJ databases">
        <authorList>
            <person name="Martin H S."/>
        </authorList>
    </citation>
    <scope>NUCLEOTIDE SEQUENCE</scope>
</reference>
<dbReference type="Proteomes" id="UP000837857">
    <property type="component" value="Chromosome 11"/>
</dbReference>
<evidence type="ECO:0000256" key="1">
    <source>
        <dbReference type="SAM" id="MobiDB-lite"/>
    </source>
</evidence>
<proteinExistence type="predicted"/>
<evidence type="ECO:0000313" key="3">
    <source>
        <dbReference type="Proteomes" id="UP000837857"/>
    </source>
</evidence>
<keyword evidence="3" id="KW-1185">Reference proteome</keyword>